<dbReference type="GO" id="GO:0005524">
    <property type="term" value="F:ATP binding"/>
    <property type="evidence" value="ECO:0007669"/>
    <property type="project" value="UniProtKB-UniRule"/>
</dbReference>
<evidence type="ECO:0000256" key="6">
    <source>
        <dbReference type="ARBA" id="ARBA00038999"/>
    </source>
</evidence>
<keyword evidence="2 7" id="KW-0547">Nucleotide-binding</keyword>
<name>A0AAD5V2Q3_9APHY</name>
<evidence type="ECO:0000256" key="3">
    <source>
        <dbReference type="ARBA" id="ARBA00022777"/>
    </source>
</evidence>
<dbReference type="PROSITE" id="PS50011">
    <property type="entry name" value="PROTEIN_KINASE_DOM"/>
    <property type="match status" value="1"/>
</dbReference>
<dbReference type="PANTHER" id="PTHR48013:SF6">
    <property type="entry name" value="MAP KINASE KINASE MKK1_SSP32-RELATED"/>
    <property type="match status" value="1"/>
</dbReference>
<evidence type="ECO:0000313" key="10">
    <source>
        <dbReference type="EMBL" id="KAJ3480471.1"/>
    </source>
</evidence>
<protein>
    <recommendedName>
        <fullName evidence="6">mitogen-activated protein kinase kinase</fullName>
        <ecNumber evidence="6">2.7.12.2</ecNumber>
    </recommendedName>
</protein>
<evidence type="ECO:0000256" key="7">
    <source>
        <dbReference type="PROSITE-ProRule" id="PRU10141"/>
    </source>
</evidence>
<dbReference type="InterPro" id="IPR017441">
    <property type="entry name" value="Protein_kinase_ATP_BS"/>
</dbReference>
<dbReference type="SUPFAM" id="SSF56112">
    <property type="entry name" value="Protein kinase-like (PK-like)"/>
    <property type="match status" value="1"/>
</dbReference>
<evidence type="ECO:0000256" key="1">
    <source>
        <dbReference type="ARBA" id="ARBA00022679"/>
    </source>
</evidence>
<keyword evidence="3" id="KW-0418">Kinase</keyword>
<keyword evidence="4 7" id="KW-0067">ATP-binding</keyword>
<dbReference type="AlphaFoldDB" id="A0AAD5V2Q3"/>
<comment type="caution">
    <text evidence="10">The sequence shown here is derived from an EMBL/GenBank/DDBJ whole genome shotgun (WGS) entry which is preliminary data.</text>
</comment>
<evidence type="ECO:0000256" key="4">
    <source>
        <dbReference type="ARBA" id="ARBA00022840"/>
    </source>
</evidence>
<evidence type="ECO:0000256" key="2">
    <source>
        <dbReference type="ARBA" id="ARBA00022741"/>
    </source>
</evidence>
<feature type="domain" description="Protein kinase" evidence="9">
    <location>
        <begin position="228"/>
        <end position="488"/>
    </location>
</feature>
<evidence type="ECO:0000256" key="5">
    <source>
        <dbReference type="ARBA" id="ARBA00038035"/>
    </source>
</evidence>
<dbReference type="EC" id="2.7.12.2" evidence="6"/>
<feature type="binding site" evidence="7">
    <location>
        <position position="267"/>
    </location>
    <ligand>
        <name>ATP</name>
        <dbReference type="ChEBI" id="CHEBI:30616"/>
    </ligand>
</feature>
<reference evidence="10" key="1">
    <citation type="submission" date="2022-07" db="EMBL/GenBank/DDBJ databases">
        <title>Genome Sequence of Physisporinus lineatus.</title>
        <authorList>
            <person name="Buettner E."/>
        </authorList>
    </citation>
    <scope>NUCLEOTIDE SEQUENCE</scope>
    <source>
        <strain evidence="10">VT162</strain>
    </source>
</reference>
<dbReference type="InterPro" id="IPR000719">
    <property type="entry name" value="Prot_kinase_dom"/>
</dbReference>
<comment type="similarity">
    <text evidence="5">Belongs to the protein kinase superfamily. STE Ser/Thr protein kinase family. MAP kinase kinase subfamily.</text>
</comment>
<feature type="compositionally biased region" description="Basic and acidic residues" evidence="8">
    <location>
        <begin position="518"/>
        <end position="527"/>
    </location>
</feature>
<dbReference type="GO" id="GO:0004708">
    <property type="term" value="F:MAP kinase kinase activity"/>
    <property type="evidence" value="ECO:0007669"/>
    <property type="project" value="UniProtKB-EC"/>
</dbReference>
<sequence length="538" mass="58310">MGPRIRRHSPPAALPVYPDIITLHVPSFSRARYPLVEDDTFATRPPLIEAPPTPVPAPATAVVSVLKPTLTLAPAPAPAPIPAPEPVPSIVALLAPPAPSRPAKPVLTLGGPAPAKPILGLGLGPQIGKPKLKLGLNLNFGAGVGAFAGGYAGGPNNANAAGSPLHNMTNHAVDGSSEATIMPNDRTSTTAQLTITAAASGKKPVDAMENLKQSIEEFDEWPGGHAAFEELSRLGEGASGAVYKVRERSTGFIMARKTISTLEAPMKQLLREFKIMSSIEHTNIIHFWGAYITPSSKEVNILMEFCEGGSLESVGKRLRMIGGRISERVAGRLAEGILQGLSYLHKRKTVHRDIKPANILLTRDGVVKLCDFGVSGELVNSCARTFAGTSLYMAPERLSGEKYSIRSDVWSTGITLLELIQGRFPFPTGLADIELMLYITQNEPPELEDEEDEDITYTAQIKDFIKVSLARDANARPTPEQLLTHPWLAMALSQEVDMSYWVRKVWDWRKPSRRYRRSVPERSDPHLSSHASTTCRSS</sequence>
<proteinExistence type="inferred from homology"/>
<feature type="compositionally biased region" description="Polar residues" evidence="8">
    <location>
        <begin position="529"/>
        <end position="538"/>
    </location>
</feature>
<accession>A0AAD5V2Q3</accession>
<keyword evidence="11" id="KW-1185">Reference proteome</keyword>
<dbReference type="Gene3D" id="3.30.200.20">
    <property type="entry name" value="Phosphorylase Kinase, domain 1"/>
    <property type="match status" value="1"/>
</dbReference>
<dbReference type="FunFam" id="1.10.510.10:FF:000263">
    <property type="entry name" value="MAP kinase skh1/pek1"/>
    <property type="match status" value="1"/>
</dbReference>
<evidence type="ECO:0000313" key="11">
    <source>
        <dbReference type="Proteomes" id="UP001212997"/>
    </source>
</evidence>
<dbReference type="GO" id="GO:0000196">
    <property type="term" value="P:cell integrity MAPK cascade"/>
    <property type="evidence" value="ECO:0007669"/>
    <property type="project" value="TreeGrafter"/>
</dbReference>
<feature type="region of interest" description="Disordered" evidence="8">
    <location>
        <begin position="517"/>
        <end position="538"/>
    </location>
</feature>
<dbReference type="Gene3D" id="1.10.510.10">
    <property type="entry name" value="Transferase(Phosphotransferase) domain 1"/>
    <property type="match status" value="1"/>
</dbReference>
<dbReference type="InterPro" id="IPR011009">
    <property type="entry name" value="Kinase-like_dom_sf"/>
</dbReference>
<dbReference type="SMART" id="SM00220">
    <property type="entry name" value="S_TKc"/>
    <property type="match status" value="1"/>
</dbReference>
<evidence type="ECO:0000256" key="8">
    <source>
        <dbReference type="SAM" id="MobiDB-lite"/>
    </source>
</evidence>
<keyword evidence="1" id="KW-0808">Transferase</keyword>
<dbReference type="EMBL" id="JANAWD010000373">
    <property type="protein sequence ID" value="KAJ3480471.1"/>
    <property type="molecule type" value="Genomic_DNA"/>
</dbReference>
<dbReference type="PANTHER" id="PTHR48013">
    <property type="entry name" value="DUAL SPECIFICITY MITOGEN-ACTIVATED PROTEIN KINASE KINASE 5-RELATED"/>
    <property type="match status" value="1"/>
</dbReference>
<gene>
    <name evidence="10" type="ORF">NLI96_g8331</name>
</gene>
<dbReference type="GO" id="GO:0060237">
    <property type="term" value="P:regulation of fungal-type cell wall organization"/>
    <property type="evidence" value="ECO:0007669"/>
    <property type="project" value="TreeGrafter"/>
</dbReference>
<organism evidence="10 11">
    <name type="scientific">Meripilus lineatus</name>
    <dbReference type="NCBI Taxonomy" id="2056292"/>
    <lineage>
        <taxon>Eukaryota</taxon>
        <taxon>Fungi</taxon>
        <taxon>Dikarya</taxon>
        <taxon>Basidiomycota</taxon>
        <taxon>Agaricomycotina</taxon>
        <taxon>Agaricomycetes</taxon>
        <taxon>Polyporales</taxon>
        <taxon>Meripilaceae</taxon>
        <taxon>Meripilus</taxon>
    </lineage>
</organism>
<dbReference type="Proteomes" id="UP001212997">
    <property type="component" value="Unassembled WGS sequence"/>
</dbReference>
<evidence type="ECO:0000259" key="9">
    <source>
        <dbReference type="PROSITE" id="PS50011"/>
    </source>
</evidence>
<dbReference type="PROSITE" id="PS00107">
    <property type="entry name" value="PROTEIN_KINASE_ATP"/>
    <property type="match status" value="1"/>
</dbReference>
<dbReference type="Pfam" id="PF00069">
    <property type="entry name" value="Pkinase"/>
    <property type="match status" value="1"/>
</dbReference>